<dbReference type="Gene3D" id="3.30.1120.10">
    <property type="match status" value="1"/>
</dbReference>
<keyword evidence="2" id="KW-0378">Hydrolase</keyword>
<reference evidence="5 6" key="1">
    <citation type="journal article" date="2017" name="Front. Microbiol.">
        <title>Labilibaculum manganireducens gen. nov., sp. nov. and Labilibaculum filiforme sp. nov., Novel Bacteroidetes Isolated from Subsurface Sediments of the Baltic Sea.</title>
        <authorList>
            <person name="Vandieken V."/>
            <person name="Marshall I.P."/>
            <person name="Niemann H."/>
            <person name="Engelen B."/>
            <person name="Cypionka H."/>
        </authorList>
    </citation>
    <scope>NUCLEOTIDE SEQUENCE [LARGE SCALE GENOMIC DNA]</scope>
    <source>
        <strain evidence="5 6">59.16B</strain>
    </source>
</reference>
<feature type="signal peptide" evidence="3">
    <location>
        <begin position="1"/>
        <end position="25"/>
    </location>
</feature>
<gene>
    <name evidence="5" type="ORF">BZG02_17235</name>
</gene>
<dbReference type="GO" id="GO:0004065">
    <property type="term" value="F:arylsulfatase activity"/>
    <property type="evidence" value="ECO:0007669"/>
    <property type="project" value="TreeGrafter"/>
</dbReference>
<dbReference type="SUPFAM" id="SSF53649">
    <property type="entry name" value="Alkaline phosphatase-like"/>
    <property type="match status" value="1"/>
</dbReference>
<dbReference type="InterPro" id="IPR050738">
    <property type="entry name" value="Sulfatase"/>
</dbReference>
<dbReference type="PANTHER" id="PTHR42693:SF53">
    <property type="entry name" value="ENDO-4-O-SULFATASE"/>
    <property type="match status" value="1"/>
</dbReference>
<dbReference type="RefSeq" id="WP_218972287.1">
    <property type="nucleotide sequence ID" value="NZ_MVDD01000018.1"/>
</dbReference>
<evidence type="ECO:0000313" key="5">
    <source>
        <dbReference type="EMBL" id="PKQ61062.1"/>
    </source>
</evidence>
<dbReference type="Proteomes" id="UP000233535">
    <property type="component" value="Unassembled WGS sequence"/>
</dbReference>
<feature type="domain" description="Sulfatase N-terminal" evidence="4">
    <location>
        <begin position="38"/>
        <end position="364"/>
    </location>
</feature>
<dbReference type="EMBL" id="MVDD01000018">
    <property type="protein sequence ID" value="PKQ61062.1"/>
    <property type="molecule type" value="Genomic_DNA"/>
</dbReference>
<accession>A0A2N3HSN1</accession>
<evidence type="ECO:0000256" key="3">
    <source>
        <dbReference type="SAM" id="SignalP"/>
    </source>
</evidence>
<dbReference type="PANTHER" id="PTHR42693">
    <property type="entry name" value="ARYLSULFATASE FAMILY MEMBER"/>
    <property type="match status" value="1"/>
</dbReference>
<comment type="similarity">
    <text evidence="1">Belongs to the sulfatase family.</text>
</comment>
<feature type="chain" id="PRO_5014639064" evidence="3">
    <location>
        <begin position="26"/>
        <end position="489"/>
    </location>
</feature>
<evidence type="ECO:0000256" key="1">
    <source>
        <dbReference type="ARBA" id="ARBA00008779"/>
    </source>
</evidence>
<comment type="caution">
    <text evidence="5">The sequence shown here is derived from an EMBL/GenBank/DDBJ whole genome shotgun (WGS) entry which is preliminary data.</text>
</comment>
<sequence length="489" mass="55570">MKKMISLLNISKVACLGLLLFTASCKGTVEKKEKDARPNILVVLCDDLGYSDVGFNGSKDITTPSLDKLAENGTVFSSAYVTHPFCGPSRASIMTGRYPHLMGAQFNLPPNCETIGEGISTNETFISKILQDKGYYTGALGKWHLGSVSKYHPNNRGFDDFYGFLGGGHEYFPEEYRAKYENQKKAGKKVIFEYLVPLEHNGKEVRETEYITDALTREAVRFVGEASEKEKPFFLYLAYNAPHVPLQAKEEDLKKFAHIKDEQRRTYAAMVYAVDRGVNKLVESLKENKQFENTLIVFLSDNGGKLSKGATNYPLQEGKGSACEGGYRVPMFFHWPKNVPAGQCFSEPVSAIDFYPTFARLAGATIPADKVLDGKDMWDNFQNGKGSHKGEYIYCLRHRTGYTDVGARRDSMKVLRINQEPWKLINLDQDINEQHDLSAKYPEMLREMVAETEKWSQTHQQPIWWHDEQTGVEWKRDSMPRFEETFKID</sequence>
<keyword evidence="6" id="KW-1185">Reference proteome</keyword>
<dbReference type="PROSITE" id="PS51257">
    <property type="entry name" value="PROKAR_LIPOPROTEIN"/>
    <property type="match status" value="1"/>
</dbReference>
<evidence type="ECO:0000313" key="6">
    <source>
        <dbReference type="Proteomes" id="UP000233535"/>
    </source>
</evidence>
<evidence type="ECO:0000256" key="2">
    <source>
        <dbReference type="ARBA" id="ARBA00022801"/>
    </source>
</evidence>
<evidence type="ECO:0000259" key="4">
    <source>
        <dbReference type="Pfam" id="PF00884"/>
    </source>
</evidence>
<organism evidence="5 6">
    <name type="scientific">Labilibaculum filiforme</name>
    <dbReference type="NCBI Taxonomy" id="1940526"/>
    <lineage>
        <taxon>Bacteria</taxon>
        <taxon>Pseudomonadati</taxon>
        <taxon>Bacteroidota</taxon>
        <taxon>Bacteroidia</taxon>
        <taxon>Marinilabiliales</taxon>
        <taxon>Marinifilaceae</taxon>
        <taxon>Labilibaculum</taxon>
    </lineage>
</organism>
<protein>
    <submittedName>
        <fullName evidence="5">Sulfatase</fullName>
    </submittedName>
</protein>
<dbReference type="AlphaFoldDB" id="A0A2N3HSN1"/>
<proteinExistence type="inferred from homology"/>
<name>A0A2N3HSN1_9BACT</name>
<keyword evidence="3" id="KW-0732">Signal</keyword>
<dbReference type="Pfam" id="PF00884">
    <property type="entry name" value="Sulfatase"/>
    <property type="match status" value="1"/>
</dbReference>
<dbReference type="Gene3D" id="3.40.720.10">
    <property type="entry name" value="Alkaline Phosphatase, subunit A"/>
    <property type="match status" value="1"/>
</dbReference>
<dbReference type="InterPro" id="IPR017850">
    <property type="entry name" value="Alkaline_phosphatase_core_sf"/>
</dbReference>
<dbReference type="InterPro" id="IPR000917">
    <property type="entry name" value="Sulfatase_N"/>
</dbReference>